<feature type="compositionally biased region" description="Basic and acidic residues" evidence="1">
    <location>
        <begin position="49"/>
        <end position="59"/>
    </location>
</feature>
<organism evidence="2 3">
    <name type="scientific">Trichomalopsis sarcophagae</name>
    <dbReference type="NCBI Taxonomy" id="543379"/>
    <lineage>
        <taxon>Eukaryota</taxon>
        <taxon>Metazoa</taxon>
        <taxon>Ecdysozoa</taxon>
        <taxon>Arthropoda</taxon>
        <taxon>Hexapoda</taxon>
        <taxon>Insecta</taxon>
        <taxon>Pterygota</taxon>
        <taxon>Neoptera</taxon>
        <taxon>Endopterygota</taxon>
        <taxon>Hymenoptera</taxon>
        <taxon>Apocrita</taxon>
        <taxon>Proctotrupomorpha</taxon>
        <taxon>Chalcidoidea</taxon>
        <taxon>Pteromalidae</taxon>
        <taxon>Pteromalinae</taxon>
        <taxon>Trichomalopsis</taxon>
    </lineage>
</organism>
<proteinExistence type="predicted"/>
<keyword evidence="3" id="KW-1185">Reference proteome</keyword>
<feature type="region of interest" description="Disordered" evidence="1">
    <location>
        <begin position="1"/>
        <end position="65"/>
    </location>
</feature>
<feature type="compositionally biased region" description="Basic residues" evidence="1">
    <location>
        <begin position="1"/>
        <end position="14"/>
    </location>
</feature>
<dbReference type="Proteomes" id="UP000215335">
    <property type="component" value="Unassembled WGS sequence"/>
</dbReference>
<gene>
    <name evidence="2" type="ORF">TSAR_004455</name>
</gene>
<sequence>MRINTHTHGKRERKKAGDVERMQQHARNDPRAVCRASRRQSSQVRVRVTQKEEKEERTHAPTPGELLFSRSHVQLIFGLSHRSRACTHVLYACARLYGN</sequence>
<comment type="caution">
    <text evidence="2">The sequence shown here is derived from an EMBL/GenBank/DDBJ whole genome shotgun (WGS) entry which is preliminary data.</text>
</comment>
<feature type="compositionally biased region" description="Basic and acidic residues" evidence="1">
    <location>
        <begin position="15"/>
        <end position="32"/>
    </location>
</feature>
<name>A0A232F8X0_9HYME</name>
<evidence type="ECO:0000256" key="1">
    <source>
        <dbReference type="SAM" id="MobiDB-lite"/>
    </source>
</evidence>
<protein>
    <submittedName>
        <fullName evidence="2">Uncharacterized protein</fullName>
    </submittedName>
</protein>
<accession>A0A232F8X0</accession>
<feature type="compositionally biased region" description="Low complexity" evidence="1">
    <location>
        <begin position="33"/>
        <end position="47"/>
    </location>
</feature>
<evidence type="ECO:0000313" key="2">
    <source>
        <dbReference type="EMBL" id="OXU27294.1"/>
    </source>
</evidence>
<evidence type="ECO:0000313" key="3">
    <source>
        <dbReference type="Proteomes" id="UP000215335"/>
    </source>
</evidence>
<dbReference type="AlphaFoldDB" id="A0A232F8X0"/>
<dbReference type="EMBL" id="NNAY01000633">
    <property type="protein sequence ID" value="OXU27294.1"/>
    <property type="molecule type" value="Genomic_DNA"/>
</dbReference>
<reference evidence="2 3" key="1">
    <citation type="journal article" date="2017" name="Curr. Biol.">
        <title>The Evolution of Venom by Co-option of Single-Copy Genes.</title>
        <authorList>
            <person name="Martinson E.O."/>
            <person name="Mrinalini"/>
            <person name="Kelkar Y.D."/>
            <person name="Chang C.H."/>
            <person name="Werren J.H."/>
        </authorList>
    </citation>
    <scope>NUCLEOTIDE SEQUENCE [LARGE SCALE GENOMIC DNA]</scope>
    <source>
        <strain evidence="2 3">Alberta</strain>
        <tissue evidence="2">Whole body</tissue>
    </source>
</reference>